<protein>
    <submittedName>
        <fullName evidence="1">Uncharacterized protein</fullName>
    </submittedName>
</protein>
<reference evidence="1 2" key="1">
    <citation type="submission" date="2022-07" db="EMBL/GenBank/DDBJ databases">
        <title>Genome stability of Gluconacetobacter entanii AV429.</title>
        <authorList>
            <person name="Trcek J."/>
            <person name="Cepec E."/>
        </authorList>
    </citation>
    <scope>NUCLEOTIDE SEQUENCE [LARGE SCALE GENOMIC DNA]</scope>
    <source>
        <strain evidence="1 2">AV429_2022</strain>
    </source>
</reference>
<organism evidence="1 2">
    <name type="scientific">Gluconacetobacter entanii</name>
    <dbReference type="NCBI Taxonomy" id="108528"/>
    <lineage>
        <taxon>Bacteria</taxon>
        <taxon>Pseudomonadati</taxon>
        <taxon>Pseudomonadota</taxon>
        <taxon>Alphaproteobacteria</taxon>
        <taxon>Acetobacterales</taxon>
        <taxon>Acetobacteraceae</taxon>
        <taxon>Gluconacetobacter</taxon>
    </lineage>
</organism>
<name>A0ABT3K9Y3_9PROT</name>
<keyword evidence="2" id="KW-1185">Reference proteome</keyword>
<sequence length="66" mass="7347">MIFASGFRILGTAFLCPDFTIPVAARIGSFSKYTEFNKQLLFNSRLVMRWQDRVGSIVVADNGGKS</sequence>
<comment type="caution">
    <text evidence="1">The sequence shown here is derived from an EMBL/GenBank/DDBJ whole genome shotgun (WGS) entry which is preliminary data.</text>
</comment>
<proteinExistence type="predicted"/>
<evidence type="ECO:0000313" key="2">
    <source>
        <dbReference type="Proteomes" id="UP001526337"/>
    </source>
</evidence>
<gene>
    <name evidence="1" type="ORF">NO263_16805</name>
</gene>
<dbReference type="RefSeq" id="WP_171789491.1">
    <property type="nucleotide sequence ID" value="NZ_JABJWD010000003.1"/>
</dbReference>
<accession>A0ABT3K9Y3</accession>
<dbReference type="EMBL" id="JANGSQ010000111">
    <property type="protein sequence ID" value="MCW4592247.1"/>
    <property type="molecule type" value="Genomic_DNA"/>
</dbReference>
<evidence type="ECO:0000313" key="1">
    <source>
        <dbReference type="EMBL" id="MCW4592247.1"/>
    </source>
</evidence>
<dbReference type="Proteomes" id="UP001526337">
    <property type="component" value="Unassembled WGS sequence"/>
</dbReference>